<gene>
    <name evidence="2" type="ORF">MCYG_06883</name>
</gene>
<dbReference type="AlphaFoldDB" id="C5FVY0"/>
<dbReference type="OrthoDB" id="5348779at2759"/>
<feature type="region of interest" description="Disordered" evidence="1">
    <location>
        <begin position="1"/>
        <end position="30"/>
    </location>
</feature>
<evidence type="ECO:0000313" key="2">
    <source>
        <dbReference type="EMBL" id="EEQ34064.1"/>
    </source>
</evidence>
<proteinExistence type="predicted"/>
<dbReference type="GeneID" id="9227001"/>
<reference evidence="3" key="1">
    <citation type="journal article" date="2012" name="MBio">
        <title>Comparative genome analysis of Trichophyton rubrum and related dermatophytes reveals candidate genes involved in infection.</title>
        <authorList>
            <person name="Martinez D.A."/>
            <person name="Oliver B.G."/>
            <person name="Graeser Y."/>
            <person name="Goldberg J.M."/>
            <person name="Li W."/>
            <person name="Martinez-Rossi N.M."/>
            <person name="Monod M."/>
            <person name="Shelest E."/>
            <person name="Barton R.C."/>
            <person name="Birch E."/>
            <person name="Brakhage A.A."/>
            <person name="Chen Z."/>
            <person name="Gurr S.J."/>
            <person name="Heiman D."/>
            <person name="Heitman J."/>
            <person name="Kosti I."/>
            <person name="Rossi A."/>
            <person name="Saif S."/>
            <person name="Samalova M."/>
            <person name="Saunders C.W."/>
            <person name="Shea T."/>
            <person name="Summerbell R.C."/>
            <person name="Xu J."/>
            <person name="Young S."/>
            <person name="Zeng Q."/>
            <person name="Birren B.W."/>
            <person name="Cuomo C.A."/>
            <person name="White T.C."/>
        </authorList>
    </citation>
    <scope>NUCLEOTIDE SEQUENCE [LARGE SCALE GENOMIC DNA]</scope>
    <source>
        <strain evidence="3">ATCC MYA-4605 / CBS 113480</strain>
    </source>
</reference>
<organism evidence="2 3">
    <name type="scientific">Arthroderma otae (strain ATCC MYA-4605 / CBS 113480)</name>
    <name type="common">Microsporum canis</name>
    <dbReference type="NCBI Taxonomy" id="554155"/>
    <lineage>
        <taxon>Eukaryota</taxon>
        <taxon>Fungi</taxon>
        <taxon>Dikarya</taxon>
        <taxon>Ascomycota</taxon>
        <taxon>Pezizomycotina</taxon>
        <taxon>Eurotiomycetes</taxon>
        <taxon>Eurotiomycetidae</taxon>
        <taxon>Onygenales</taxon>
        <taxon>Arthrodermataceae</taxon>
        <taxon>Microsporum</taxon>
    </lineage>
</organism>
<feature type="region of interest" description="Disordered" evidence="1">
    <location>
        <begin position="441"/>
        <end position="464"/>
    </location>
</feature>
<accession>C5FVY0</accession>
<dbReference type="EMBL" id="DS995706">
    <property type="protein sequence ID" value="EEQ34064.1"/>
    <property type="molecule type" value="Genomic_DNA"/>
</dbReference>
<dbReference type="HOGENOM" id="CLU_353807_0_0_1"/>
<dbReference type="Proteomes" id="UP000002035">
    <property type="component" value="Unassembled WGS sequence"/>
</dbReference>
<dbReference type="RefSeq" id="XP_002844919.1">
    <property type="nucleotide sequence ID" value="XM_002844873.1"/>
</dbReference>
<feature type="compositionally biased region" description="Low complexity" evidence="1">
    <location>
        <begin position="1"/>
        <end position="13"/>
    </location>
</feature>
<feature type="region of interest" description="Disordered" evidence="1">
    <location>
        <begin position="91"/>
        <end position="120"/>
    </location>
</feature>
<sequence length="707" mass="76797">MGGFEMAMGMAAAGPPPPNPPGSGYSNVPMSRPIIIQNETDEENAEDKENQDIAAFVPVSTTPFTSAALTTSITVALPAIAASTATPAIPTVLNSGERRPPRQPCRAGTDDPENYTDIIPSQSSWSFDNLPDILYRGVRFRQAFSIASWGVSSKQTDTAIEIIRAKLIKANVDLSKNTTRGVTPGLKFLDQGETGGRVPTPKQYAKRPDTTIRRGMAAANVAPRSIGPALAPVLRIQAPTPAITPETNATATGAPVIPSSTATASTYPATPAISTLAGGLPTPIPSPTPTLSAQVLVRAATDAIANPQAHCYMAPVVSESGEIGRARAPDMDAANDMLESAIENILQRHTRNPDFENALRQTSVMQEYRSHFTPRPPQTLTEAGAYFRRADAIRRQTNGIRSHVADTEPAFTPMPQPLPALNSEHYLLRRVQRMPIGGSAAPRIEKSASRRNCQIHPSPARKPNQCKNFREAVRNVNVNRISQAITSVHANSIAQPAQPMEDIQSYGGNPGVDDIEIIDISDDEVVEHPPTSPIPKLEETDNAQYELDGLDPATVRSIVNSTEARTETEFLQLCDRFTNSTRNNVADESVRQTEDLTAECNDLRERALRIAAQELDDAVRVEDDIAEEIDATPSFDELINIYEHEEEDELEHPGAQEMGNAPIEDPYERIAAEMQLIASQQMDQFLGMSPEQQNRFLAGYPGGEWEL</sequence>
<feature type="region of interest" description="Disordered" evidence="1">
    <location>
        <begin position="185"/>
        <end position="205"/>
    </location>
</feature>
<dbReference type="VEuPathDB" id="FungiDB:MCYG_06883"/>
<name>C5FVY0_ARTOC</name>
<evidence type="ECO:0000313" key="3">
    <source>
        <dbReference type="Proteomes" id="UP000002035"/>
    </source>
</evidence>
<dbReference type="eggNOG" id="ENOG502RGDJ">
    <property type="taxonomic scope" value="Eukaryota"/>
</dbReference>
<keyword evidence="3" id="KW-1185">Reference proteome</keyword>
<evidence type="ECO:0000256" key="1">
    <source>
        <dbReference type="SAM" id="MobiDB-lite"/>
    </source>
</evidence>
<protein>
    <submittedName>
        <fullName evidence="2">Uncharacterized protein</fullName>
    </submittedName>
</protein>